<organism evidence="4">
    <name type="scientific">Volvox carteri f. nagariensis</name>
    <dbReference type="NCBI Taxonomy" id="3068"/>
    <lineage>
        <taxon>Eukaryota</taxon>
        <taxon>Viridiplantae</taxon>
        <taxon>Chlorophyta</taxon>
        <taxon>core chlorophytes</taxon>
        <taxon>Chlorophyceae</taxon>
        <taxon>CS clade</taxon>
        <taxon>Chlamydomonadales</taxon>
        <taxon>Volvocaceae</taxon>
        <taxon>Volvox</taxon>
    </lineage>
</organism>
<sequence length="514" mass="55886">MWHAKVTVLQLLLLLLLVAATGGQCRMFRTGFNGAHSNAESSATVGSLRRTVAPTDAVILRGELVAVVSHNDGTQQWAIRNGDGVMTPIARDFEPPKADVNGRDMQLGAVVKIACYKDAAGVCYPVSNTSISVIPSRSMLLTADTDPVYQRLLVMIMDYSLCGFPSTITEAEARAIFLGPDGDGSGGVAQKYTQCSYGKFSLNVTAFRVVTVKKSCTATTVSYCSWWTMSLDGDTGAEAILGQEAFSDVTHFAYIVPPRVRCPWGGLSMVPGRQIWLATSDYGVRRWATIMQETLHNYGLSHSWQNGIMYGDNSTAMGHGDVCPNAAEISRMGWATPAAPGGDRIDSSALPLGSVLSFTLPATYLTSEGNYLRVVPDWLPTYTTASLAKNLYIAVRVNKSGDELLGSFYANNLNIHEVNATMDNGYPDTWANSDRKTTFIAAIEPNSQRDLTDYKLSVYGGSWVSTDILRVYLCRYQSSAAECPTLEYLETRRAFGTQAGQPVSQTTAYLQQFL</sequence>
<feature type="chain" id="PRO_5003124142" evidence="1">
    <location>
        <begin position="24"/>
        <end position="514"/>
    </location>
</feature>
<accession>D8U3W0</accession>
<keyword evidence="4" id="KW-1185">Reference proteome</keyword>
<dbReference type="KEGG" id="vcn:VOLCADRAFT_94088"/>
<dbReference type="Proteomes" id="UP000001058">
    <property type="component" value="Unassembled WGS sequence"/>
</dbReference>
<dbReference type="InParanoid" id="D8U3W0"/>
<dbReference type="InterPro" id="IPR008752">
    <property type="entry name" value="Peptidase_M11"/>
</dbReference>
<feature type="signal peptide" evidence="1">
    <location>
        <begin position="1"/>
        <end position="23"/>
    </location>
</feature>
<evidence type="ECO:0000259" key="2">
    <source>
        <dbReference type="Pfam" id="PF05548"/>
    </source>
</evidence>
<dbReference type="RefSeq" id="XP_002953367.1">
    <property type="nucleotide sequence ID" value="XM_002953321.1"/>
</dbReference>
<evidence type="ECO:0000313" key="3">
    <source>
        <dbReference type="EMBL" id="EFJ45677.1"/>
    </source>
</evidence>
<dbReference type="STRING" id="3068.D8U3W0"/>
<keyword evidence="1" id="KW-0732">Signal</keyword>
<evidence type="ECO:0000256" key="1">
    <source>
        <dbReference type="SAM" id="SignalP"/>
    </source>
</evidence>
<protein>
    <submittedName>
        <fullName evidence="3">Metalloproteinase, extracellular matrix glycoprotein VMP27</fullName>
    </submittedName>
</protein>
<gene>
    <name evidence="3" type="primary">vmp27</name>
    <name evidence="3" type="ORF">VOLCADRAFT_94088</name>
</gene>
<dbReference type="AlphaFoldDB" id="D8U3W0"/>
<evidence type="ECO:0000313" key="4">
    <source>
        <dbReference type="Proteomes" id="UP000001058"/>
    </source>
</evidence>
<name>D8U3W0_VOLCA</name>
<feature type="domain" description="Peptidase M11 gametolysin" evidence="2">
    <location>
        <begin position="151"/>
        <end position="452"/>
    </location>
</feature>
<dbReference type="MEROPS" id="M11.002"/>
<dbReference type="GeneID" id="9622307"/>
<reference evidence="3 4" key="1">
    <citation type="journal article" date="2010" name="Science">
        <title>Genomic analysis of organismal complexity in the multicellular green alga Volvox carteri.</title>
        <authorList>
            <person name="Prochnik S.E."/>
            <person name="Umen J."/>
            <person name="Nedelcu A.M."/>
            <person name="Hallmann A."/>
            <person name="Miller S.M."/>
            <person name="Nishii I."/>
            <person name="Ferris P."/>
            <person name="Kuo A."/>
            <person name="Mitros T."/>
            <person name="Fritz-Laylin L.K."/>
            <person name="Hellsten U."/>
            <person name="Chapman J."/>
            <person name="Simakov O."/>
            <person name="Rensing S.A."/>
            <person name="Terry A."/>
            <person name="Pangilinan J."/>
            <person name="Kapitonov V."/>
            <person name="Jurka J."/>
            <person name="Salamov A."/>
            <person name="Shapiro H."/>
            <person name="Schmutz J."/>
            <person name="Grimwood J."/>
            <person name="Lindquist E."/>
            <person name="Lucas S."/>
            <person name="Grigoriev I.V."/>
            <person name="Schmitt R."/>
            <person name="Kirk D."/>
            <person name="Rokhsar D.S."/>
        </authorList>
    </citation>
    <scope>NUCLEOTIDE SEQUENCE [LARGE SCALE GENOMIC DNA]</scope>
    <source>
        <strain evidence="4">f. Nagariensis / Eve</strain>
    </source>
</reference>
<dbReference type="EMBL" id="GL378356">
    <property type="protein sequence ID" value="EFJ45677.1"/>
    <property type="molecule type" value="Genomic_DNA"/>
</dbReference>
<proteinExistence type="predicted"/>
<dbReference type="Pfam" id="PF05548">
    <property type="entry name" value="Peptidase_M11"/>
    <property type="match status" value="1"/>
</dbReference>
<dbReference type="OrthoDB" id="535741at2759"/>
<dbReference type="eggNOG" id="KOG1187">
    <property type="taxonomic scope" value="Eukaryota"/>
</dbReference>